<evidence type="ECO:0000256" key="6">
    <source>
        <dbReference type="SAM" id="MobiDB-lite"/>
    </source>
</evidence>
<name>A0A7M7JCP8_VARDE</name>
<dbReference type="RefSeq" id="XP_022650078.1">
    <property type="nucleotide sequence ID" value="XM_022794343.1"/>
</dbReference>
<dbReference type="PANTHER" id="PTHR15180">
    <property type="entry name" value="GENERAL TRANSCRIPTION FACTOR 3C POLYPEPTIDE 1"/>
    <property type="match status" value="1"/>
</dbReference>
<dbReference type="EnsemblMetazoa" id="XM_022794343">
    <property type="protein sequence ID" value="XP_022650078"/>
    <property type="gene ID" value="LOC111245685"/>
</dbReference>
<dbReference type="InterPro" id="IPR056428">
    <property type="entry name" value="WH_GTF3C1"/>
</dbReference>
<dbReference type="FunCoup" id="A0A7M7JCP8">
    <property type="interactions" value="202"/>
</dbReference>
<feature type="compositionally biased region" description="Basic and acidic residues" evidence="6">
    <location>
        <begin position="382"/>
        <end position="401"/>
    </location>
</feature>
<feature type="domain" description="B-block binding subunit of TFIIIC" evidence="7">
    <location>
        <begin position="203"/>
        <end position="278"/>
    </location>
</feature>
<comment type="subcellular location">
    <subcellularLocation>
        <location evidence="1">Nucleus</location>
    </subcellularLocation>
</comment>
<dbReference type="GO" id="GO:0005634">
    <property type="term" value="C:nucleus"/>
    <property type="evidence" value="ECO:0007669"/>
    <property type="project" value="UniProtKB-SubCell"/>
</dbReference>
<evidence type="ECO:0000256" key="4">
    <source>
        <dbReference type="ARBA" id="ARBA00023163"/>
    </source>
</evidence>
<protein>
    <recommendedName>
        <fullName evidence="12">B-block binding subunit of TFIIIC domain-containing protein</fullName>
    </recommendedName>
</protein>
<dbReference type="RefSeq" id="XP_022650077.1">
    <property type="nucleotide sequence ID" value="XM_022794342.1"/>
</dbReference>
<dbReference type="InterPro" id="IPR044210">
    <property type="entry name" value="Tfc3-like"/>
</dbReference>
<feature type="region of interest" description="Disordered" evidence="6">
    <location>
        <begin position="522"/>
        <end position="543"/>
    </location>
</feature>
<proteinExistence type="predicted"/>
<evidence type="ECO:0000256" key="2">
    <source>
        <dbReference type="ARBA" id="ARBA00022553"/>
    </source>
</evidence>
<keyword evidence="4" id="KW-0804">Transcription</keyword>
<dbReference type="PANTHER" id="PTHR15180:SF1">
    <property type="entry name" value="GENERAL TRANSCRIPTION FACTOR 3C POLYPEPTIDE 1"/>
    <property type="match status" value="1"/>
</dbReference>
<evidence type="ECO:0000313" key="11">
    <source>
        <dbReference type="Proteomes" id="UP000594260"/>
    </source>
</evidence>
<dbReference type="Proteomes" id="UP000594260">
    <property type="component" value="Unplaced"/>
</dbReference>
<sequence length="1810" mass="206616">MFRVHIRSVIISHNNNTRPSVTMVNLLTVLEDAIEEVALEGLDGSTLPTLWLRMEDRYRHSGEKCELDAQFKQFIWSKILFDNRLQLFRLPEDRRDVFIFDRHSPEYMDDCCHLTKANYNVHTHDVYPVEVLKIGRSVMGSCATFYTRTDVTDELREVEGMQNFEYAESIMGRNHVLVANQQTRSKTLCGSSCRLEEIPSMTDVMYCILERVGRSRYNGEITPGPSGLIKAFNETAGAIFYYKKKLGTSGVVVWQGIRISLPGKQQSGNLMHLRRFFRRIESPQDRAIHDAAQYLLQKPLHRELLSILRTELVNMQGYVFKKVIRGTHKELFEMKTITWKEYQPDASPTECQTKSQQVRMARVMQLNKAAYDAYVEQQEAGCSKEDDLDASRGDEDAHVDDLEGDTDLEGSQRALFSQISRIYDGSKAPYNYTILQSAYRAIEEAGASGLTMAQLAIRLAMPRLFIRNLVKSLTKEGSVSHHCIAIGRQQVTIYVSNVYADEITQGPRMPPLPRPATMLALPAPGDDKKQVGDSGLSHASPAKAAEGAANINDRFATQRTLARAVRIVELTRELKVIPHPPRLLRQLRREEQEAGMKDRLCRHSLDRILQKLDETGYINTVVCNLGTSKGSKELMMICAADVDGNHEQVRKCIEQWQLAESTKPTHVYKRRGPDLFTNQGGKVYPPINPAMAKKYGYKPKFRRAKIMYQFLHYMLYNYDGERVDKVDSNISDNPPQQPVRYQEDVSWKMFIPPLGGDRVPGWCVLGDAWLLCPLSLFVQLCSVVFEVPQIEEFLGHPVKQHYLLSNLPDEMRDLLLFNRRWLYQLHDQATTLSHMGLGKFGPQKHKEKDQIWFFLNRRITIVDTSGYTGFMRTNLEETDFVTESYDLQTEEDIFAFWARIEDISLRTSLGMYSKLAAKTYVTYFAGMKPELIQAARKYDFDYEDVGSLPPGDHQGACGFDSGLFAHRRSNWSGVRHGPSKIKENMETVTSQLKVIEQQFRKITKKRTDMMMNLSTNNSAVAVIPRVMPVPKKKPVARKREFIIRNKRVYKRDGRRAVDLDLKDVEALKNMKNLRRVRWRAEHDYILLLVKTLSSVVYPEHGRLVIPASKVRDLLQTMFPDTCSDKTKFAALRRANLLQRYPEKMAASRAMRFNIISEPQIMQLVEKMQETSKAELKHQYFLEAVEIARNLLSREGIKCSPQLNLEESEDLEVDELEESLATFRYREPLNSVDVHQVTVATVLIASFALDGKTNWSYLLYTIYERYPDPLIRFVFKGLCNSQMIARKKTKNYKAKTVLHLPALPYSLSCKWHHLVKLRYNDEVVNIMAQQMQIVRHVREMSTSDANPTPAVMMLFANMVLGGQADAYFDLAKGSPIEFVRKTASGKANPKTMPSSSRLAAIHESMMDPSDDVRYDESIRLHPLPLQAKLKDSADLSFGCYAHKIKGGEMLKNDQHSEAIRRLKAYYDPPASTEEAETTIQKEFASKKHQQSDGAFASASYRLVVASKEVGLSLQQLWIIQGGRISYLEAILATLCNIKVLLQVGVNQKRFVAFQHSSPWLIKSYRMSKEMRKRVTDAMDDVMERPRKRSRPNHSSECAEVTSVADECARTANSQETMSHHVDQPMTAGNIERDNNEQALNQPNTSQQSASAAVRETKHRQRRRKMKCLSAQLENCKPLLFIPRMWKRPDGTLNVPIFAKMLLAVFSFVVENPGSTEEAVQTKFRAVMEPSVHVLDLLDILVRLECIKRFFLGMPPPGPVTLFSAPVISSGVTEDSESPDDIVFYETTEDGALRLNAFFSTSLQQRSDLPGY</sequence>
<keyword evidence="5" id="KW-0539">Nucleus</keyword>
<dbReference type="Pfam" id="PF04182">
    <property type="entry name" value="B-block_TFIIIC"/>
    <property type="match status" value="1"/>
</dbReference>
<dbReference type="GO" id="GO:0042791">
    <property type="term" value="P:5S class rRNA transcription by RNA polymerase III"/>
    <property type="evidence" value="ECO:0007669"/>
    <property type="project" value="TreeGrafter"/>
</dbReference>
<feature type="region of interest" description="Disordered" evidence="6">
    <location>
        <begin position="1639"/>
        <end position="1661"/>
    </location>
</feature>
<dbReference type="InterPro" id="IPR007309">
    <property type="entry name" value="TFIIIC_Bblock-bd"/>
</dbReference>
<feature type="domain" description="General transcription factor 3C polypeptide 1 winged-helix" evidence="8">
    <location>
        <begin position="29"/>
        <end position="87"/>
    </location>
</feature>
<reference evidence="10" key="1">
    <citation type="submission" date="2021-01" db="UniProtKB">
        <authorList>
            <consortium name="EnsemblMetazoa"/>
        </authorList>
    </citation>
    <scope>IDENTIFICATION</scope>
</reference>
<dbReference type="Pfam" id="PF24101">
    <property type="entry name" value="WHD_GTF3C1"/>
    <property type="match status" value="1"/>
</dbReference>
<feature type="region of interest" description="Disordered" evidence="6">
    <location>
        <begin position="1574"/>
        <end position="1600"/>
    </location>
</feature>
<dbReference type="RefSeq" id="XP_022650076.1">
    <property type="nucleotide sequence ID" value="XM_022794341.1"/>
</dbReference>
<dbReference type="KEGG" id="vde:111245685"/>
<keyword evidence="2" id="KW-0597">Phosphoprotein</keyword>
<evidence type="ECO:0008006" key="12">
    <source>
        <dbReference type="Google" id="ProtNLM"/>
    </source>
</evidence>
<evidence type="ECO:0000313" key="10">
    <source>
        <dbReference type="EnsemblMetazoa" id="XP_022650078"/>
    </source>
</evidence>
<dbReference type="GeneID" id="111245685"/>
<evidence type="ECO:0000256" key="5">
    <source>
        <dbReference type="ARBA" id="ARBA00023242"/>
    </source>
</evidence>
<dbReference type="EnsemblMetazoa" id="XM_022794342">
    <property type="protein sequence ID" value="XP_022650077"/>
    <property type="gene ID" value="LOC111245685"/>
</dbReference>
<accession>A0A7M7JCP8</accession>
<feature type="compositionally biased region" description="Basic and acidic residues" evidence="6">
    <location>
        <begin position="1574"/>
        <end position="1583"/>
    </location>
</feature>
<dbReference type="GO" id="GO:0000127">
    <property type="term" value="C:transcription factor TFIIIC complex"/>
    <property type="evidence" value="ECO:0007669"/>
    <property type="project" value="InterPro"/>
</dbReference>
<dbReference type="OrthoDB" id="68020at2759"/>
<dbReference type="EnsemblMetazoa" id="XM_022794341">
    <property type="protein sequence ID" value="XP_022650076"/>
    <property type="gene ID" value="LOC111245685"/>
</dbReference>
<evidence type="ECO:0000256" key="3">
    <source>
        <dbReference type="ARBA" id="ARBA00023125"/>
    </source>
</evidence>
<feature type="compositionally biased region" description="Polar residues" evidence="6">
    <location>
        <begin position="1639"/>
        <end position="1649"/>
    </location>
</feature>
<keyword evidence="3" id="KW-0238">DNA-binding</keyword>
<evidence type="ECO:0000259" key="9">
    <source>
        <dbReference type="Pfam" id="PF24101"/>
    </source>
</evidence>
<feature type="region of interest" description="Disordered" evidence="6">
    <location>
        <begin position="382"/>
        <end position="404"/>
    </location>
</feature>
<keyword evidence="11" id="KW-1185">Reference proteome</keyword>
<organism evidence="10 11">
    <name type="scientific">Varroa destructor</name>
    <name type="common">Honeybee mite</name>
    <dbReference type="NCBI Taxonomy" id="109461"/>
    <lineage>
        <taxon>Eukaryota</taxon>
        <taxon>Metazoa</taxon>
        <taxon>Ecdysozoa</taxon>
        <taxon>Arthropoda</taxon>
        <taxon>Chelicerata</taxon>
        <taxon>Arachnida</taxon>
        <taxon>Acari</taxon>
        <taxon>Parasitiformes</taxon>
        <taxon>Mesostigmata</taxon>
        <taxon>Gamasina</taxon>
        <taxon>Dermanyssoidea</taxon>
        <taxon>Varroidae</taxon>
        <taxon>Varroa</taxon>
    </lineage>
</organism>
<feature type="domain" description="GTF3C1 extended winged-helix" evidence="9">
    <location>
        <begin position="557"/>
        <end position="660"/>
    </location>
</feature>
<dbReference type="InParanoid" id="A0A7M7JCP8"/>
<evidence type="ECO:0000259" key="7">
    <source>
        <dbReference type="Pfam" id="PF04182"/>
    </source>
</evidence>
<dbReference type="GO" id="GO:0006384">
    <property type="term" value="P:transcription initiation at RNA polymerase III promoter"/>
    <property type="evidence" value="ECO:0007669"/>
    <property type="project" value="InterPro"/>
</dbReference>
<evidence type="ECO:0000259" key="8">
    <source>
        <dbReference type="Pfam" id="PF23704"/>
    </source>
</evidence>
<dbReference type="InterPro" id="IPR056467">
    <property type="entry name" value="eWH_GTF3C1"/>
</dbReference>
<dbReference type="OMA" id="TIIQDGI"/>
<dbReference type="GO" id="GO:0003677">
    <property type="term" value="F:DNA binding"/>
    <property type="evidence" value="ECO:0007669"/>
    <property type="project" value="UniProtKB-KW"/>
</dbReference>
<evidence type="ECO:0000256" key="1">
    <source>
        <dbReference type="ARBA" id="ARBA00004123"/>
    </source>
</evidence>
<dbReference type="Pfam" id="PF23704">
    <property type="entry name" value="WHD_GTF3C1_N"/>
    <property type="match status" value="1"/>
</dbReference>